<evidence type="ECO:0000313" key="1">
    <source>
        <dbReference type="EMBL" id="MFC4587580.1"/>
    </source>
</evidence>
<keyword evidence="2" id="KW-1185">Reference proteome</keyword>
<dbReference type="RefSeq" id="WP_262840539.1">
    <property type="nucleotide sequence ID" value="NZ_JANZYP010000001.1"/>
</dbReference>
<gene>
    <name evidence="1" type="ORF">ACFO8L_15910</name>
</gene>
<proteinExistence type="predicted"/>
<comment type="caution">
    <text evidence="1">The sequence shown here is derived from an EMBL/GenBank/DDBJ whole genome shotgun (WGS) entry which is preliminary data.</text>
</comment>
<accession>A0ABV9EDG0</accession>
<dbReference type="Proteomes" id="UP001595891">
    <property type="component" value="Unassembled WGS sequence"/>
</dbReference>
<dbReference type="Pfam" id="PF13376">
    <property type="entry name" value="OmdA"/>
    <property type="match status" value="1"/>
</dbReference>
<organism evidence="1 2">
    <name type="scientific">Sphaerisporangium corydalis</name>
    <dbReference type="NCBI Taxonomy" id="1441875"/>
    <lineage>
        <taxon>Bacteria</taxon>
        <taxon>Bacillati</taxon>
        <taxon>Actinomycetota</taxon>
        <taxon>Actinomycetes</taxon>
        <taxon>Streptosporangiales</taxon>
        <taxon>Streptosporangiaceae</taxon>
        <taxon>Sphaerisporangium</taxon>
    </lineage>
</organism>
<protein>
    <submittedName>
        <fullName evidence="1">YdeI family protein</fullName>
    </submittedName>
</protein>
<dbReference type="EMBL" id="JBHSFN010000009">
    <property type="protein sequence ID" value="MFC4587580.1"/>
    <property type="molecule type" value="Genomic_DNA"/>
</dbReference>
<reference evidence="2" key="1">
    <citation type="journal article" date="2019" name="Int. J. Syst. Evol. Microbiol.">
        <title>The Global Catalogue of Microorganisms (GCM) 10K type strain sequencing project: providing services to taxonomists for standard genome sequencing and annotation.</title>
        <authorList>
            <consortium name="The Broad Institute Genomics Platform"/>
            <consortium name="The Broad Institute Genome Sequencing Center for Infectious Disease"/>
            <person name="Wu L."/>
            <person name="Ma J."/>
        </authorList>
    </citation>
    <scope>NUCLEOTIDE SEQUENCE [LARGE SCALE GENOMIC DNA]</scope>
    <source>
        <strain evidence="2">CCUG 49560</strain>
    </source>
</reference>
<sequence length="184" mass="20354">MDVLDFSDSGRWESWLAAEHEVRTEAWLRIAKRHSGLVSVTTTEALDVALCYGWIDGQRKAGDEVSFLQRYCRRRPRSSWSKVNVAKVEALTAAGRMRPSGIAEVEAARADGRWQGAYESQRTAEVPPDLAAALAGDARAGEAFERLGRSDRYAVILPLLKARTPETRAKALTRALTRLATSQP</sequence>
<evidence type="ECO:0000313" key="2">
    <source>
        <dbReference type="Proteomes" id="UP001595891"/>
    </source>
</evidence>
<name>A0ABV9EDG0_9ACTN</name>